<protein>
    <submittedName>
        <fullName evidence="3">Leucine carboxyl methyltransferase</fullName>
    </submittedName>
</protein>
<dbReference type="Proteomes" id="UP000269001">
    <property type="component" value="Unassembled WGS sequence"/>
</dbReference>
<dbReference type="InterPro" id="IPR007213">
    <property type="entry name" value="Ppm1/Ppm2/Tcmp"/>
</dbReference>
<keyword evidence="1 3" id="KW-0489">Methyltransferase</keyword>
<dbReference type="InterPro" id="IPR029063">
    <property type="entry name" value="SAM-dependent_MTases_sf"/>
</dbReference>
<reference evidence="3 4" key="1">
    <citation type="submission" date="2018-09" db="EMBL/GenBank/DDBJ databases">
        <title>The draft genome of Acinetobacter spp. strains.</title>
        <authorList>
            <person name="Qin J."/>
            <person name="Feng Y."/>
            <person name="Zong Z."/>
        </authorList>
    </citation>
    <scope>NUCLEOTIDE SEQUENCE [LARGE SCALE GENOMIC DNA]</scope>
    <source>
        <strain evidence="3 4">WCHAc060096</strain>
    </source>
</reference>
<dbReference type="RefSeq" id="WP_120368571.1">
    <property type="nucleotide sequence ID" value="NZ_RAXU01000001.1"/>
</dbReference>
<dbReference type="PANTHER" id="PTHR43619:SF2">
    <property type="entry name" value="S-ADENOSYL-L-METHIONINE-DEPENDENT METHYLTRANSFERASES SUPERFAMILY PROTEIN"/>
    <property type="match status" value="1"/>
</dbReference>
<keyword evidence="2 3" id="KW-0808">Transferase</keyword>
<organism evidence="3 4">
    <name type="scientific">Acinetobacter guerrae</name>
    <dbReference type="NCBI Taxonomy" id="1843371"/>
    <lineage>
        <taxon>Bacteria</taxon>
        <taxon>Pseudomonadati</taxon>
        <taxon>Pseudomonadota</taxon>
        <taxon>Gammaproteobacteria</taxon>
        <taxon>Moraxellales</taxon>
        <taxon>Moraxellaceae</taxon>
        <taxon>Acinetobacter</taxon>
    </lineage>
</organism>
<evidence type="ECO:0000256" key="1">
    <source>
        <dbReference type="ARBA" id="ARBA00022603"/>
    </source>
</evidence>
<comment type="caution">
    <text evidence="3">The sequence shown here is derived from an EMBL/GenBank/DDBJ whole genome shotgun (WGS) entry which is preliminary data.</text>
</comment>
<dbReference type="Pfam" id="PF04072">
    <property type="entry name" value="LCM"/>
    <property type="match status" value="1"/>
</dbReference>
<keyword evidence="4" id="KW-1185">Reference proteome</keyword>
<evidence type="ECO:0000313" key="3">
    <source>
        <dbReference type="EMBL" id="RKG36091.1"/>
    </source>
</evidence>
<evidence type="ECO:0000313" key="4">
    <source>
        <dbReference type="Proteomes" id="UP000269001"/>
    </source>
</evidence>
<dbReference type="Gene3D" id="3.40.50.150">
    <property type="entry name" value="Vaccinia Virus protein VP39"/>
    <property type="match status" value="1"/>
</dbReference>
<gene>
    <name evidence="3" type="ORF">D7V21_00375</name>
</gene>
<dbReference type="EMBL" id="RAXU01000001">
    <property type="protein sequence ID" value="RKG36091.1"/>
    <property type="molecule type" value="Genomic_DNA"/>
</dbReference>
<evidence type="ECO:0000256" key="2">
    <source>
        <dbReference type="ARBA" id="ARBA00022679"/>
    </source>
</evidence>
<dbReference type="AlphaFoldDB" id="A0A3A8F4J9"/>
<accession>A0A3A8F4J9</accession>
<sequence length="285" mass="33049">MTQPLSKHRHISFTAHYTGYIWYQMGISHQVFATKKGKSLAALVHPLESWAEKYVGGSMRSTLKQRHTLLDDQLKTLIEQHPQLQVLEIASGLSPRGWWFRQHYPEITYRELDLPDMAKTKQAALQQIEANAPEMLSVDLFTEEFKQAFDLFNPSHPLVVISEGLINYFDKPLLAQLIQSIAEYGEPFKELHYLTDLYPEPVKNKLANIIWSSSKLLKWMSRSAFSFHFTTPADVETFFIENGFDDVEVIQPTHYFDSENPHPSQTHEHMGDLVWTIHASHKKQR</sequence>
<dbReference type="SUPFAM" id="SSF53335">
    <property type="entry name" value="S-adenosyl-L-methionine-dependent methyltransferases"/>
    <property type="match status" value="1"/>
</dbReference>
<dbReference type="PANTHER" id="PTHR43619">
    <property type="entry name" value="S-ADENOSYL-L-METHIONINE-DEPENDENT METHYLTRANSFERASE YKTD-RELATED"/>
    <property type="match status" value="1"/>
</dbReference>
<proteinExistence type="predicted"/>
<dbReference type="GO" id="GO:0008168">
    <property type="term" value="F:methyltransferase activity"/>
    <property type="evidence" value="ECO:0007669"/>
    <property type="project" value="UniProtKB-KW"/>
</dbReference>
<dbReference type="GO" id="GO:0032259">
    <property type="term" value="P:methylation"/>
    <property type="evidence" value="ECO:0007669"/>
    <property type="project" value="UniProtKB-KW"/>
</dbReference>
<name>A0A3A8F4J9_9GAMM</name>